<dbReference type="Gene3D" id="3.80.30.30">
    <property type="match status" value="1"/>
</dbReference>
<feature type="domain" description="Elp3/MiaA/NifB-like radical SAM core" evidence="4">
    <location>
        <begin position="63"/>
        <end position="282"/>
    </location>
</feature>
<keyword evidence="1" id="KW-0479">Metal-binding</keyword>
<evidence type="ECO:0000256" key="3">
    <source>
        <dbReference type="ARBA" id="ARBA00023014"/>
    </source>
</evidence>
<dbReference type="GO" id="GO:0046872">
    <property type="term" value="F:metal ion binding"/>
    <property type="evidence" value="ECO:0007669"/>
    <property type="project" value="UniProtKB-KW"/>
</dbReference>
<evidence type="ECO:0000313" key="5">
    <source>
        <dbReference type="EMBL" id="PVH25244.1"/>
    </source>
</evidence>
<dbReference type="NCBIfam" id="NF033668">
    <property type="entry name" value="rSAM_PA0069"/>
    <property type="match status" value="1"/>
</dbReference>
<dbReference type="EMBL" id="QDKG01000003">
    <property type="protein sequence ID" value="PVH25244.1"/>
    <property type="molecule type" value="Genomic_DNA"/>
</dbReference>
<dbReference type="PANTHER" id="PTHR43432:SF3">
    <property type="entry name" value="SLR0285 PROTEIN"/>
    <property type="match status" value="1"/>
</dbReference>
<dbReference type="SMART" id="SM00729">
    <property type="entry name" value="Elp3"/>
    <property type="match status" value="1"/>
</dbReference>
<dbReference type="GO" id="GO:0003824">
    <property type="term" value="F:catalytic activity"/>
    <property type="evidence" value="ECO:0007669"/>
    <property type="project" value="InterPro"/>
</dbReference>
<dbReference type="AlphaFoldDB" id="A0A2T8HII1"/>
<dbReference type="SFLD" id="SFLDS00029">
    <property type="entry name" value="Radical_SAM"/>
    <property type="match status" value="1"/>
</dbReference>
<evidence type="ECO:0000256" key="2">
    <source>
        <dbReference type="ARBA" id="ARBA00023004"/>
    </source>
</evidence>
<dbReference type="InterPro" id="IPR006638">
    <property type="entry name" value="Elp3/MiaA/NifB-like_rSAM"/>
</dbReference>
<dbReference type="PANTHER" id="PTHR43432">
    <property type="entry name" value="SLR0285 PROTEIN"/>
    <property type="match status" value="1"/>
</dbReference>
<evidence type="ECO:0000313" key="6">
    <source>
        <dbReference type="Proteomes" id="UP000245627"/>
    </source>
</evidence>
<keyword evidence="6" id="KW-1185">Reference proteome</keyword>
<accession>A0A2T8HII1</accession>
<keyword evidence="3" id="KW-0411">Iron-sulfur</keyword>
<gene>
    <name evidence="5" type="ORF">DC487_09990</name>
</gene>
<sequence>MRDMKHYTKGRGAQYNPQNRFFTNEYGQHHVEGIDEWEEEPTRTFQTTVHPKTLVNKVESPDVGMAYSANPYQGCEHGCIYCYARNSHQYWGYSAGIDFESKILVKENAPALFKEFINKKSWQADTISLSGNTDCYQPIERKYQLTRQILQIALDHGQPIGIITKNSLVKRDMDILEEMAKKQLCAVYLSINSLTEATRQKLEPRTATARERLRTLEELSARGIPTGIMCAPIIPGLTDHEIPAVLQAASDHGARWAGYTIVRLNGEIAVLFKDWLEKTYPDRADKILHQIAACHNGQLNNSTFGNRMRGSGNIAQIIKDNFKLHARKCGLNQDTHTFSKTHFRRSTSSDQLRLF</sequence>
<dbReference type="SFLD" id="SFLDG01084">
    <property type="entry name" value="Uncharacterised_Radical_SAM_Su"/>
    <property type="match status" value="1"/>
</dbReference>
<proteinExistence type="predicted"/>
<dbReference type="SUPFAM" id="SSF102114">
    <property type="entry name" value="Radical SAM enzymes"/>
    <property type="match status" value="1"/>
</dbReference>
<dbReference type="InterPro" id="IPR007197">
    <property type="entry name" value="rSAM"/>
</dbReference>
<organism evidence="5 6">
    <name type="scientific">Sphingobacterium corticibacter</name>
    <dbReference type="NCBI Taxonomy" id="2171749"/>
    <lineage>
        <taxon>Bacteria</taxon>
        <taxon>Pseudomonadati</taxon>
        <taxon>Bacteroidota</taxon>
        <taxon>Sphingobacteriia</taxon>
        <taxon>Sphingobacteriales</taxon>
        <taxon>Sphingobacteriaceae</taxon>
        <taxon>Sphingobacterium</taxon>
    </lineage>
</organism>
<dbReference type="InterPro" id="IPR040086">
    <property type="entry name" value="MJ0683-like"/>
</dbReference>
<dbReference type="Pfam" id="PF04055">
    <property type="entry name" value="Radical_SAM"/>
    <property type="match status" value="1"/>
</dbReference>
<keyword evidence="2" id="KW-0408">Iron</keyword>
<dbReference type="CDD" id="cd01335">
    <property type="entry name" value="Radical_SAM"/>
    <property type="match status" value="1"/>
</dbReference>
<dbReference type="InterPro" id="IPR058240">
    <property type="entry name" value="rSAM_sf"/>
</dbReference>
<protein>
    <submittedName>
        <fullName evidence="5">Radical SAM protein</fullName>
    </submittedName>
</protein>
<dbReference type="OrthoDB" id="9785699at2"/>
<evidence type="ECO:0000259" key="4">
    <source>
        <dbReference type="SMART" id="SM00729"/>
    </source>
</evidence>
<reference evidence="5 6" key="1">
    <citation type="submission" date="2018-04" db="EMBL/GenBank/DDBJ databases">
        <title>Sphingobacterium cortibacter sp. nov.</title>
        <authorList>
            <person name="Li Y."/>
        </authorList>
    </citation>
    <scope>NUCLEOTIDE SEQUENCE [LARGE SCALE GENOMIC DNA]</scope>
    <source>
        <strain evidence="5 6">2c-3</strain>
    </source>
</reference>
<comment type="caution">
    <text evidence="5">The sequence shown here is derived from an EMBL/GenBank/DDBJ whole genome shotgun (WGS) entry which is preliminary data.</text>
</comment>
<evidence type="ECO:0000256" key="1">
    <source>
        <dbReference type="ARBA" id="ARBA00022723"/>
    </source>
</evidence>
<name>A0A2T8HII1_9SPHI</name>
<dbReference type="GO" id="GO:0051536">
    <property type="term" value="F:iron-sulfur cluster binding"/>
    <property type="evidence" value="ECO:0007669"/>
    <property type="project" value="UniProtKB-KW"/>
</dbReference>
<dbReference type="Proteomes" id="UP000245627">
    <property type="component" value="Unassembled WGS sequence"/>
</dbReference>